<accession>A0A820LXE7</accession>
<protein>
    <submittedName>
        <fullName evidence="1">Uncharacterized protein</fullName>
    </submittedName>
</protein>
<dbReference type="EMBL" id="CAJOAX010067876">
    <property type="protein sequence ID" value="CAF4363492.1"/>
    <property type="molecule type" value="Genomic_DNA"/>
</dbReference>
<sequence>IGQESATIGFDDDVKITPFNIDEELEEGHYDETGCYQWKKKD</sequence>
<evidence type="ECO:0000313" key="2">
    <source>
        <dbReference type="Proteomes" id="UP000663823"/>
    </source>
</evidence>
<dbReference type="AlphaFoldDB" id="A0A820LXE7"/>
<feature type="non-terminal residue" evidence="1">
    <location>
        <position position="1"/>
    </location>
</feature>
<reference evidence="1" key="1">
    <citation type="submission" date="2021-02" db="EMBL/GenBank/DDBJ databases">
        <authorList>
            <person name="Nowell W R."/>
        </authorList>
    </citation>
    <scope>NUCLEOTIDE SEQUENCE</scope>
</reference>
<dbReference type="Proteomes" id="UP000663823">
    <property type="component" value="Unassembled WGS sequence"/>
</dbReference>
<gene>
    <name evidence="1" type="ORF">OTI717_LOCUS43920</name>
</gene>
<name>A0A820LXE7_9BILA</name>
<proteinExistence type="predicted"/>
<comment type="caution">
    <text evidence="1">The sequence shown here is derived from an EMBL/GenBank/DDBJ whole genome shotgun (WGS) entry which is preliminary data.</text>
</comment>
<organism evidence="1 2">
    <name type="scientific">Rotaria sordida</name>
    <dbReference type="NCBI Taxonomy" id="392033"/>
    <lineage>
        <taxon>Eukaryota</taxon>
        <taxon>Metazoa</taxon>
        <taxon>Spiralia</taxon>
        <taxon>Gnathifera</taxon>
        <taxon>Rotifera</taxon>
        <taxon>Eurotatoria</taxon>
        <taxon>Bdelloidea</taxon>
        <taxon>Philodinida</taxon>
        <taxon>Philodinidae</taxon>
        <taxon>Rotaria</taxon>
    </lineage>
</organism>
<evidence type="ECO:0000313" key="1">
    <source>
        <dbReference type="EMBL" id="CAF4363492.1"/>
    </source>
</evidence>
<feature type="non-terminal residue" evidence="1">
    <location>
        <position position="42"/>
    </location>
</feature>